<keyword evidence="4 9" id="KW-0808">Transferase</keyword>
<comment type="catalytic activity">
    <reaction evidence="8 9">
        <text>N-acetyl-L-glutamate + ATP = N-acetyl-L-glutamyl 5-phosphate + ADP</text>
        <dbReference type="Rhea" id="RHEA:14629"/>
        <dbReference type="ChEBI" id="CHEBI:30616"/>
        <dbReference type="ChEBI" id="CHEBI:44337"/>
        <dbReference type="ChEBI" id="CHEBI:57936"/>
        <dbReference type="ChEBI" id="CHEBI:456216"/>
        <dbReference type="EC" id="2.7.2.8"/>
    </reaction>
</comment>
<keyword evidence="5 9" id="KW-0547">Nucleotide-binding</keyword>
<feature type="site" description="Transition state stabilizer" evidence="9">
    <location>
        <position position="267"/>
    </location>
</feature>
<dbReference type="InterPro" id="IPR001057">
    <property type="entry name" value="Glu/AcGlu_kinase"/>
</dbReference>
<evidence type="ECO:0000256" key="7">
    <source>
        <dbReference type="ARBA" id="ARBA00022840"/>
    </source>
</evidence>
<evidence type="ECO:0000256" key="8">
    <source>
        <dbReference type="ARBA" id="ARBA00048141"/>
    </source>
</evidence>
<dbReference type="InterPro" id="IPR041727">
    <property type="entry name" value="NAGK-C"/>
</dbReference>
<dbReference type="PIRSF" id="PIRSF000728">
    <property type="entry name" value="NAGK"/>
    <property type="match status" value="1"/>
</dbReference>
<keyword evidence="7 9" id="KW-0067">ATP-binding</keyword>
<evidence type="ECO:0000313" key="12">
    <source>
        <dbReference type="Proteomes" id="UP000016646"/>
    </source>
</evidence>
<comment type="pathway">
    <text evidence="1 9">Amino-acid biosynthesis; L-arginine biosynthesis; N(2)-acetyl-L-ornithine from L-glutamate: step 2/4.</text>
</comment>
<dbReference type="Proteomes" id="UP000016646">
    <property type="component" value="Unassembled WGS sequence"/>
</dbReference>
<name>A0ABN0P690_TRESO</name>
<keyword evidence="12" id="KW-1185">Reference proteome</keyword>
<comment type="similarity">
    <text evidence="9">Belongs to the acetylglutamate kinase family. ArgB subfamily.</text>
</comment>
<dbReference type="InterPro" id="IPR004662">
    <property type="entry name" value="AcgluKinase_fam"/>
</dbReference>
<dbReference type="EC" id="2.7.2.8" evidence="9"/>
<evidence type="ECO:0000313" key="11">
    <source>
        <dbReference type="EMBL" id="ERK01191.1"/>
    </source>
</evidence>
<dbReference type="Pfam" id="PF00696">
    <property type="entry name" value="AA_kinase"/>
    <property type="match status" value="1"/>
</dbReference>
<keyword evidence="2 9" id="KW-0055">Arginine biosynthesis</keyword>
<gene>
    <name evidence="9 11" type="primary">argB</name>
    <name evidence="11" type="ORF">HMPREF0860_0888</name>
</gene>
<dbReference type="RefSeq" id="WP_021495669.1">
    <property type="nucleotide sequence ID" value="NZ_AVQI01000060.1"/>
</dbReference>
<proteinExistence type="inferred from homology"/>
<dbReference type="HAMAP" id="MF_00082">
    <property type="entry name" value="ArgB"/>
    <property type="match status" value="1"/>
</dbReference>
<evidence type="ECO:0000256" key="2">
    <source>
        <dbReference type="ARBA" id="ARBA00022571"/>
    </source>
</evidence>
<dbReference type="EMBL" id="AVQI01000060">
    <property type="protein sequence ID" value="ERK01191.1"/>
    <property type="molecule type" value="Genomic_DNA"/>
</dbReference>
<feature type="binding site" evidence="9">
    <location>
        <position position="107"/>
    </location>
    <ligand>
        <name>substrate</name>
    </ligand>
</feature>
<reference evidence="11 12" key="1">
    <citation type="submission" date="2013-08" db="EMBL/GenBank/DDBJ databases">
        <authorList>
            <person name="Durkin A.S."/>
            <person name="Haft D.R."/>
            <person name="McCorrison J."/>
            <person name="Torralba M."/>
            <person name="Gillis M."/>
            <person name="Haft D.H."/>
            <person name="Methe B."/>
            <person name="Sutton G."/>
            <person name="Nelson K.E."/>
        </authorList>
    </citation>
    <scope>NUCLEOTIDE SEQUENCE [LARGE SCALE GENOMIC DNA]</scope>
    <source>
        <strain evidence="11 12">ATCC 35536</strain>
    </source>
</reference>
<evidence type="ECO:0000256" key="4">
    <source>
        <dbReference type="ARBA" id="ARBA00022679"/>
    </source>
</evidence>
<dbReference type="InterPro" id="IPR037528">
    <property type="entry name" value="ArgB"/>
</dbReference>
<organism evidence="11 12">
    <name type="scientific">Treponema socranskii subsp. socranskii VPI DR56BR1116 = ATCC 35536</name>
    <dbReference type="NCBI Taxonomy" id="1125725"/>
    <lineage>
        <taxon>Bacteria</taxon>
        <taxon>Pseudomonadati</taxon>
        <taxon>Spirochaetota</taxon>
        <taxon>Spirochaetia</taxon>
        <taxon>Spirochaetales</taxon>
        <taxon>Treponemataceae</taxon>
        <taxon>Treponema</taxon>
    </lineage>
</organism>
<evidence type="ECO:0000256" key="6">
    <source>
        <dbReference type="ARBA" id="ARBA00022777"/>
    </source>
</evidence>
<keyword evidence="3 9" id="KW-0028">Amino-acid biosynthesis</keyword>
<dbReference type="NCBIfam" id="TIGR00761">
    <property type="entry name" value="argB"/>
    <property type="match status" value="1"/>
</dbReference>
<dbReference type="GO" id="GO:0003991">
    <property type="term" value="F:acetylglutamate kinase activity"/>
    <property type="evidence" value="ECO:0007669"/>
    <property type="project" value="UniProtKB-EC"/>
</dbReference>
<dbReference type="SUPFAM" id="SSF53633">
    <property type="entry name" value="Carbamate kinase-like"/>
    <property type="match status" value="1"/>
</dbReference>
<dbReference type="InterPro" id="IPR001048">
    <property type="entry name" value="Asp/Glu/Uridylate_kinase"/>
</dbReference>
<dbReference type="Gene3D" id="3.40.1160.10">
    <property type="entry name" value="Acetylglutamate kinase-like"/>
    <property type="match status" value="1"/>
</dbReference>
<evidence type="ECO:0000259" key="10">
    <source>
        <dbReference type="Pfam" id="PF00696"/>
    </source>
</evidence>
<keyword evidence="9" id="KW-0963">Cytoplasm</keyword>
<evidence type="ECO:0000256" key="3">
    <source>
        <dbReference type="ARBA" id="ARBA00022605"/>
    </source>
</evidence>
<dbReference type="InterPro" id="IPR036393">
    <property type="entry name" value="AceGlu_kinase-like_sf"/>
</dbReference>
<dbReference type="PRINTS" id="PR00474">
    <property type="entry name" value="GLU5KINASE"/>
</dbReference>
<dbReference type="PANTHER" id="PTHR23342:SF0">
    <property type="entry name" value="N-ACETYLGLUTAMATE SYNTHASE, MITOCHONDRIAL"/>
    <property type="match status" value="1"/>
</dbReference>
<feature type="binding site" evidence="9">
    <location>
        <position position="204"/>
    </location>
    <ligand>
        <name>substrate</name>
    </ligand>
</feature>
<feature type="site" description="Transition state stabilizer" evidence="9">
    <location>
        <position position="50"/>
    </location>
</feature>
<dbReference type="PANTHER" id="PTHR23342">
    <property type="entry name" value="N-ACETYLGLUTAMATE SYNTHASE"/>
    <property type="match status" value="1"/>
</dbReference>
<comment type="function">
    <text evidence="9">Catalyzes the ATP-dependent phosphorylation of N-acetyl-L-glutamate.</text>
</comment>
<sequence length="308" mass="33194">MTTDTAIDLTDERQYGENRDRPLDNAHWADVLVQAMPYFKKWVGKVVVVKYGGNAMLNDELKSAVMKDLVLLNTIGVHVVLVHGGGPEINKMLDRVGKESKFVDGLRCTDADTMEIVEMVLSGKLNKEIVGMLLREGGKAVGLSGVDGGLIRAKKINNDKIDYGYTGEVTEVRPDIVASLLSQGFIPVISTVAVGEDGDTNRYNINADTAAAKIAVALHAEKFVQLTNVPCILRDTGDSSSLIARVSRAEVESLVNDGIVAGGMIPKVECCITALAGGVKRTHIIDGRVPHSLLIEMFSDRGIGTMIY</sequence>
<comment type="subcellular location">
    <subcellularLocation>
        <location evidence="9">Cytoplasm</location>
    </subcellularLocation>
</comment>
<evidence type="ECO:0000256" key="5">
    <source>
        <dbReference type="ARBA" id="ARBA00022741"/>
    </source>
</evidence>
<protein>
    <recommendedName>
        <fullName evidence="9">Acetylglutamate kinase</fullName>
        <ecNumber evidence="9">2.7.2.8</ecNumber>
    </recommendedName>
    <alternativeName>
        <fullName evidence="9">N-acetyl-L-glutamate 5-phosphotransferase</fullName>
    </alternativeName>
    <alternativeName>
        <fullName evidence="9">NAG kinase</fullName>
        <shortName evidence="9">NAGK</shortName>
    </alternativeName>
</protein>
<accession>A0ABN0P690</accession>
<keyword evidence="6 9" id="KW-0418">Kinase</keyword>
<feature type="binding site" evidence="9">
    <location>
        <begin position="85"/>
        <end position="86"/>
    </location>
    <ligand>
        <name>substrate</name>
    </ligand>
</feature>
<evidence type="ECO:0000256" key="1">
    <source>
        <dbReference type="ARBA" id="ARBA00004828"/>
    </source>
</evidence>
<comment type="caution">
    <text evidence="11">The sequence shown here is derived from an EMBL/GenBank/DDBJ whole genome shotgun (WGS) entry which is preliminary data.</text>
</comment>
<dbReference type="CDD" id="cd04250">
    <property type="entry name" value="AAK_NAGK-C"/>
    <property type="match status" value="1"/>
</dbReference>
<evidence type="ECO:0000256" key="9">
    <source>
        <dbReference type="HAMAP-Rule" id="MF_00082"/>
    </source>
</evidence>
<feature type="domain" description="Aspartate/glutamate/uridylate kinase" evidence="10">
    <location>
        <begin position="45"/>
        <end position="286"/>
    </location>
</feature>